<dbReference type="InterPro" id="IPR017850">
    <property type="entry name" value="Alkaline_phosphatase_core_sf"/>
</dbReference>
<feature type="transmembrane region" description="Helical" evidence="6">
    <location>
        <begin position="224"/>
        <end position="246"/>
    </location>
</feature>
<dbReference type="PANTHER" id="PTHR42693:SF48">
    <property type="entry name" value="ARYLSULFATASE L"/>
    <property type="match status" value="1"/>
</dbReference>
<evidence type="ECO:0000256" key="4">
    <source>
        <dbReference type="ARBA" id="ARBA00022801"/>
    </source>
</evidence>
<evidence type="ECO:0000256" key="5">
    <source>
        <dbReference type="ARBA" id="ARBA00022837"/>
    </source>
</evidence>
<dbReference type="PROSITE" id="PS00149">
    <property type="entry name" value="SULFATASE_2"/>
    <property type="match status" value="1"/>
</dbReference>
<evidence type="ECO:0000256" key="1">
    <source>
        <dbReference type="ARBA" id="ARBA00001913"/>
    </source>
</evidence>
<keyword evidence="4" id="KW-0378">Hydrolase</keyword>
<dbReference type="Gene3D" id="3.30.1120.10">
    <property type="match status" value="1"/>
</dbReference>
<comment type="cofactor">
    <cofactor evidence="1">
        <name>Ca(2+)</name>
        <dbReference type="ChEBI" id="CHEBI:29108"/>
    </cofactor>
</comment>
<proteinExistence type="inferred from homology"/>
<dbReference type="PANTHER" id="PTHR42693">
    <property type="entry name" value="ARYLSULFATASE FAMILY MEMBER"/>
    <property type="match status" value="1"/>
</dbReference>
<evidence type="ECO:0000313" key="9">
    <source>
        <dbReference type="Proteomes" id="UP000233020"/>
    </source>
</evidence>
<dbReference type="GO" id="GO:0070013">
    <property type="term" value="C:intracellular organelle lumen"/>
    <property type="evidence" value="ECO:0007669"/>
    <property type="project" value="UniProtKB-ARBA"/>
</dbReference>
<dbReference type="FunFam" id="1.10.287.550:FF:000001">
    <property type="entry name" value="Arylsulfatase E"/>
    <property type="match status" value="1"/>
</dbReference>
<evidence type="ECO:0000256" key="3">
    <source>
        <dbReference type="ARBA" id="ARBA00022723"/>
    </source>
</evidence>
<evidence type="ECO:0000259" key="7">
    <source>
        <dbReference type="Pfam" id="PF00884"/>
    </source>
</evidence>
<feature type="transmembrane region" description="Helical" evidence="6">
    <location>
        <begin position="316"/>
        <end position="336"/>
    </location>
</feature>
<keyword evidence="5" id="KW-0106">Calcium</keyword>
<dbReference type="OrthoDB" id="103349at2759"/>
<reference evidence="8" key="2">
    <citation type="submission" date="2025-09" db="UniProtKB">
        <authorList>
            <consortium name="Ensembl"/>
        </authorList>
    </citation>
    <scope>IDENTIFICATION</scope>
</reference>
<reference evidence="8" key="1">
    <citation type="submission" date="2025-08" db="UniProtKB">
        <authorList>
            <consortium name="Ensembl"/>
        </authorList>
    </citation>
    <scope>IDENTIFICATION</scope>
</reference>
<evidence type="ECO:0000256" key="6">
    <source>
        <dbReference type="SAM" id="Phobius"/>
    </source>
</evidence>
<dbReference type="InterPro" id="IPR050738">
    <property type="entry name" value="Sulfatase"/>
</dbReference>
<dbReference type="STRING" id="37293.ENSANAP00000021580"/>
<dbReference type="InterPro" id="IPR024607">
    <property type="entry name" value="Sulfatase_CS"/>
</dbReference>
<dbReference type="GO" id="GO:0046872">
    <property type="term" value="F:metal ion binding"/>
    <property type="evidence" value="ECO:0007669"/>
    <property type="project" value="UniProtKB-KW"/>
</dbReference>
<keyword evidence="6" id="KW-1133">Transmembrane helix</keyword>
<accession>A0A2K5DKU0</accession>
<dbReference type="GeneTree" id="ENSGT00940000163319"/>
<dbReference type="PROSITE" id="PS00523">
    <property type="entry name" value="SULFATASE_1"/>
    <property type="match status" value="1"/>
</dbReference>
<dbReference type="SUPFAM" id="SSF53649">
    <property type="entry name" value="Alkaline phosphatase-like"/>
    <property type="match status" value="1"/>
</dbReference>
<keyword evidence="9" id="KW-1185">Reference proteome</keyword>
<dbReference type="AlphaFoldDB" id="A0A2K5DKU0"/>
<dbReference type="Proteomes" id="UP000233020">
    <property type="component" value="Unplaced"/>
</dbReference>
<dbReference type="GO" id="GO:0005794">
    <property type="term" value="C:Golgi apparatus"/>
    <property type="evidence" value="ECO:0007669"/>
    <property type="project" value="Ensembl"/>
</dbReference>
<evidence type="ECO:0000256" key="2">
    <source>
        <dbReference type="ARBA" id="ARBA00008779"/>
    </source>
</evidence>
<gene>
    <name evidence="8" type="primary">ARSL</name>
</gene>
<dbReference type="Ensembl" id="ENSANAT00000039468.1">
    <property type="protein sequence ID" value="ENSANAP00000021580.1"/>
    <property type="gene ID" value="ENSANAG00000028554.1"/>
</dbReference>
<protein>
    <submittedName>
        <fullName evidence="8">Arylsulfatase L</fullName>
    </submittedName>
</protein>
<evidence type="ECO:0000313" key="8">
    <source>
        <dbReference type="Ensembl" id="ENSANAP00000021580.1"/>
    </source>
</evidence>
<keyword evidence="6" id="KW-0812">Transmembrane</keyword>
<feature type="transmembrane region" description="Helical" evidence="6">
    <location>
        <begin position="252"/>
        <end position="274"/>
    </location>
</feature>
<comment type="similarity">
    <text evidence="2">Belongs to the sulfatase family.</text>
</comment>
<dbReference type="FunFam" id="3.40.720.10:FF:000233">
    <property type="entry name" value="Predicted protein"/>
    <property type="match status" value="1"/>
</dbReference>
<dbReference type="Gene3D" id="3.40.720.10">
    <property type="entry name" value="Alkaline Phosphatase, subunit A"/>
    <property type="match status" value="1"/>
</dbReference>
<dbReference type="Pfam" id="PF00884">
    <property type="entry name" value="Sulfatase"/>
    <property type="match status" value="1"/>
</dbReference>
<sequence>MRLVINRCAPCSLDLVLSQAASEGILFHSLQVSLCFRGWLAGMLGVLLSLAPSASSDVSASRPNILLLMADDLGIGDIGCYGNNTMRTPNIDHLAEFGVKLTQHVSAASLCTPSRAAFLTGRYPVRSGMVSSIGHRVLQWTGASGGLPTNETTFAKILKEKGYATGLIGKWHLGLNCESASDHCHHPLHHGFDYFYGMPFSMMGDCARWELSEKRVNLEQKLNFLFQVLALVALTLAAGKLVHLISISWMPVIWSALLAVLLLTTSCFVGALIVHADCFLMRNHTITEQPMRFQRVTPLILQEVESFLKRNKLRPFLLFVSFLHVHIPLITTKNFLGKSAHGLYGDNVEEMDWMVGQILDALDMEGLTNSTLVYFTSDHGGSLENQFGNTQYGGWNGIYKGGKGMGGWEGGIRVPGIFRWPGLLPAGRVIGDPTSLMDVFPTVVQLAGGEVPQDRVIDGRDLLPLLLGTAQHSDHEFLMHYCERFLHAARWHQRDRGTLWKVHFVTPVFQPEGAGACYGRKVCPCSGEKVVHHDPPLLFDLSRDPSEAHVLTPASEPLFYQVMERVQQAVREHQQTLSPVPLQLDRLGNLWRPWLQPCCGPFPLCWCLREDDPQ</sequence>
<name>A0A2K5DKU0_AOTNA</name>
<dbReference type="Pfam" id="PF14707">
    <property type="entry name" value="Sulfatase_C"/>
    <property type="match status" value="1"/>
</dbReference>
<dbReference type="InterPro" id="IPR000917">
    <property type="entry name" value="Sulfatase_N"/>
</dbReference>
<dbReference type="FunFam" id="3.30.1120.10:FF:000001">
    <property type="entry name" value="Arylsulfatase E"/>
    <property type="match status" value="1"/>
</dbReference>
<dbReference type="Gene3D" id="1.10.287.550">
    <property type="entry name" value="Helix hairpin bin"/>
    <property type="match status" value="1"/>
</dbReference>
<keyword evidence="3" id="KW-0479">Metal-binding</keyword>
<keyword evidence="6" id="KW-0472">Membrane</keyword>
<dbReference type="GO" id="GO:0005783">
    <property type="term" value="C:endoplasmic reticulum"/>
    <property type="evidence" value="ECO:0007669"/>
    <property type="project" value="UniProtKB-ARBA"/>
</dbReference>
<feature type="domain" description="Sulfatase N-terminal" evidence="7">
    <location>
        <begin position="63"/>
        <end position="448"/>
    </location>
</feature>
<organism evidence="8 9">
    <name type="scientific">Aotus nancymaae</name>
    <name type="common">Ma's night monkey</name>
    <dbReference type="NCBI Taxonomy" id="37293"/>
    <lineage>
        <taxon>Eukaryota</taxon>
        <taxon>Metazoa</taxon>
        <taxon>Chordata</taxon>
        <taxon>Craniata</taxon>
        <taxon>Vertebrata</taxon>
        <taxon>Euteleostomi</taxon>
        <taxon>Mammalia</taxon>
        <taxon>Eutheria</taxon>
        <taxon>Euarchontoglires</taxon>
        <taxon>Primates</taxon>
        <taxon>Haplorrhini</taxon>
        <taxon>Platyrrhini</taxon>
        <taxon>Aotidae</taxon>
        <taxon>Aotus</taxon>
    </lineage>
</organism>
<dbReference type="GO" id="GO:0004065">
    <property type="term" value="F:arylsulfatase activity"/>
    <property type="evidence" value="ECO:0007669"/>
    <property type="project" value="Ensembl"/>
</dbReference>